<accession>Q7VKW5</accession>
<dbReference type="KEGG" id="hdu:HD_1747"/>
<keyword evidence="2" id="KW-1185">Reference proteome</keyword>
<name>Q7VKW5_HAEDU</name>
<gene>
    <name evidence="1" type="ordered locus">HD_1747</name>
</gene>
<evidence type="ECO:0000313" key="2">
    <source>
        <dbReference type="Proteomes" id="UP000001022"/>
    </source>
</evidence>
<protein>
    <submittedName>
        <fullName evidence="1">Uncharacterized protein</fullName>
    </submittedName>
</protein>
<dbReference type="Proteomes" id="UP000001022">
    <property type="component" value="Chromosome"/>
</dbReference>
<reference evidence="2" key="1">
    <citation type="submission" date="2003-06" db="EMBL/GenBank/DDBJ databases">
        <title>The complete genome sequence of Haemophilus ducreyi.</title>
        <authorList>
            <person name="Munson R.S. Jr."/>
            <person name="Ray W.C."/>
            <person name="Mahairas G."/>
            <person name="Sabo P."/>
            <person name="Mungur R."/>
            <person name="Johnson L."/>
            <person name="Nguyen D."/>
            <person name="Wang J."/>
            <person name="Forst C."/>
            <person name="Hood L."/>
        </authorList>
    </citation>
    <scope>NUCLEOTIDE SEQUENCE [LARGE SCALE GENOMIC DNA]</scope>
    <source>
        <strain evidence="2">35000HP / ATCC 700724</strain>
    </source>
</reference>
<proteinExistence type="predicted"/>
<organism evidence="1 2">
    <name type="scientific">Haemophilus ducreyi (strain 35000HP / ATCC 700724)</name>
    <dbReference type="NCBI Taxonomy" id="233412"/>
    <lineage>
        <taxon>Bacteria</taxon>
        <taxon>Pseudomonadati</taxon>
        <taxon>Pseudomonadota</taxon>
        <taxon>Gammaproteobacteria</taxon>
        <taxon>Pasteurellales</taxon>
        <taxon>Pasteurellaceae</taxon>
        <taxon>Haemophilus</taxon>
    </lineage>
</organism>
<dbReference type="STRING" id="233412.HD_1747"/>
<dbReference type="HOGENOM" id="CLU_3344263_0_0_6"/>
<dbReference type="AlphaFoldDB" id="Q7VKW5"/>
<dbReference type="EMBL" id="AE017143">
    <property type="protein sequence ID" value="AAP96502.1"/>
    <property type="molecule type" value="Genomic_DNA"/>
</dbReference>
<evidence type="ECO:0000313" key="1">
    <source>
        <dbReference type="EMBL" id="AAP96502.1"/>
    </source>
</evidence>
<sequence length="37" mass="4548">MKETIFPFECIKDITQYILTFKQRTHHLNTMEKSFDL</sequence>